<feature type="chain" id="PRO_5045802769" evidence="1">
    <location>
        <begin position="21"/>
        <end position="159"/>
    </location>
</feature>
<evidence type="ECO:0000256" key="1">
    <source>
        <dbReference type="SAM" id="SignalP"/>
    </source>
</evidence>
<reference evidence="2" key="1">
    <citation type="submission" date="2022-01" db="EMBL/GenBank/DDBJ databases">
        <title>Colwellia maritima, isolated from seawater.</title>
        <authorList>
            <person name="Kristyanto S."/>
            <person name="Jung J."/>
            <person name="Jeon C.O."/>
        </authorList>
    </citation>
    <scope>NUCLEOTIDE SEQUENCE</scope>
    <source>
        <strain evidence="2">MSW7</strain>
    </source>
</reference>
<dbReference type="RefSeq" id="WP_242286754.1">
    <property type="nucleotide sequence ID" value="NZ_JAKKSL010000002.1"/>
</dbReference>
<proteinExistence type="predicted"/>
<sequence>MKNTTLALLLFSCFSCSTVATTNVAAENMVTATSMTDIELNGFKEAIKHVHYLAKVKLINVEIISEDDETDKHIYSADVIETYRGTAQKQISYEMFVEKGEEALVDNTPVYIALCKDNQGTYYWPGTGSQFSSSEAIHVWLTENEKAVRDMLTTGNWCH</sequence>
<dbReference type="Proteomes" id="UP001139646">
    <property type="component" value="Unassembled WGS sequence"/>
</dbReference>
<gene>
    <name evidence="2" type="ORF">L3081_14120</name>
</gene>
<evidence type="ECO:0000313" key="2">
    <source>
        <dbReference type="EMBL" id="MCI2284311.1"/>
    </source>
</evidence>
<keyword evidence="1" id="KW-0732">Signal</keyword>
<keyword evidence="3" id="KW-1185">Reference proteome</keyword>
<dbReference type="EMBL" id="JAKKSL010000002">
    <property type="protein sequence ID" value="MCI2284311.1"/>
    <property type="molecule type" value="Genomic_DNA"/>
</dbReference>
<name>A0ABS9X276_9GAMM</name>
<evidence type="ECO:0000313" key="3">
    <source>
        <dbReference type="Proteomes" id="UP001139646"/>
    </source>
</evidence>
<protein>
    <submittedName>
        <fullName evidence="2">Uncharacterized protein</fullName>
    </submittedName>
</protein>
<comment type="caution">
    <text evidence="2">The sequence shown here is derived from an EMBL/GenBank/DDBJ whole genome shotgun (WGS) entry which is preliminary data.</text>
</comment>
<accession>A0ABS9X276</accession>
<organism evidence="2 3">
    <name type="scientific">Colwellia maritima</name>
    <dbReference type="NCBI Taxonomy" id="2912588"/>
    <lineage>
        <taxon>Bacteria</taxon>
        <taxon>Pseudomonadati</taxon>
        <taxon>Pseudomonadota</taxon>
        <taxon>Gammaproteobacteria</taxon>
        <taxon>Alteromonadales</taxon>
        <taxon>Colwelliaceae</taxon>
        <taxon>Colwellia</taxon>
    </lineage>
</organism>
<feature type="signal peptide" evidence="1">
    <location>
        <begin position="1"/>
        <end position="20"/>
    </location>
</feature>